<dbReference type="GO" id="GO:0016887">
    <property type="term" value="F:ATP hydrolysis activity"/>
    <property type="evidence" value="ECO:0007669"/>
    <property type="project" value="InterPro"/>
</dbReference>
<reference evidence="4" key="1">
    <citation type="submission" date="2022-12" db="EMBL/GenBank/DDBJ databases">
        <authorList>
            <person name="Petersen C."/>
        </authorList>
    </citation>
    <scope>NUCLEOTIDE SEQUENCE</scope>
    <source>
        <strain evidence="4">IBT 15544</strain>
    </source>
</reference>
<dbReference type="InterPro" id="IPR005654">
    <property type="entry name" value="ATPase_AFG1-like"/>
</dbReference>
<dbReference type="GeneID" id="83181210"/>
<dbReference type="AlphaFoldDB" id="A0A9W9JMM0"/>
<sequence length="436" mass="49270">QYHRAYLETKNRARGFAVNAMRGSNDDGVGGPLMEYDARIGQGRLQDDPHQRQIIKRLQDLYEELKTYDPPQVTHPTVGYLDHNRLTSYFESFLGRGAETHEQVPAPGDSPKGLYMFGGVGCGKTMLMDMFYETLPAHISCKSRTHFHNFMQEIHKRLNVLKIESGSDCDALSKLAADIAEESSVLCFDEFQCADIADAMILRTFLGLLVSHGVVLVMTSNSHPDDLYTNGIQRESFIPCIELLKDVLKVTKLSSHADYRQVARPQSGAYYHPLGPKAEQHVQKWFSYLGDINDPPNPTTKEIWGREIKVPMASGKAVRFSFKDLVGDAVGTADYLELVQSYDSFIVTEVPQMDLSNQDPTKRFITFIDAIYESKAILVLTTAVPPSKLFLGLSMEELRSTSSVRKEEERFAYMRAMSRLSEIGSEDWMKRKILQE</sequence>
<name>A0A9W9JMM0_9EURO</name>
<evidence type="ECO:0000256" key="3">
    <source>
        <dbReference type="ARBA" id="ARBA00022840"/>
    </source>
</evidence>
<comment type="caution">
    <text evidence="4">The sequence shown here is derived from an EMBL/GenBank/DDBJ whole genome shotgun (WGS) entry which is preliminary data.</text>
</comment>
<evidence type="ECO:0000256" key="2">
    <source>
        <dbReference type="ARBA" id="ARBA00022741"/>
    </source>
</evidence>
<feature type="non-terminal residue" evidence="4">
    <location>
        <position position="436"/>
    </location>
</feature>
<evidence type="ECO:0000313" key="4">
    <source>
        <dbReference type="EMBL" id="KAJ5197730.1"/>
    </source>
</evidence>
<dbReference type="Pfam" id="PF03969">
    <property type="entry name" value="AFG1_ATPase"/>
    <property type="match status" value="1"/>
</dbReference>
<gene>
    <name evidence="4" type="ORF">N7498_006847</name>
</gene>
<evidence type="ECO:0000313" key="5">
    <source>
        <dbReference type="Proteomes" id="UP001150904"/>
    </source>
</evidence>
<evidence type="ECO:0008006" key="6">
    <source>
        <dbReference type="Google" id="ProtNLM"/>
    </source>
</evidence>
<comment type="similarity">
    <text evidence="1">Belongs to the AFG1 ATPase family.</text>
</comment>
<keyword evidence="5" id="KW-1185">Reference proteome</keyword>
<dbReference type="GO" id="GO:0005739">
    <property type="term" value="C:mitochondrion"/>
    <property type="evidence" value="ECO:0007669"/>
    <property type="project" value="TreeGrafter"/>
</dbReference>
<dbReference type="Proteomes" id="UP001150904">
    <property type="component" value="Unassembled WGS sequence"/>
</dbReference>
<accession>A0A9W9JMM0</accession>
<proteinExistence type="inferred from homology"/>
<reference evidence="4" key="2">
    <citation type="journal article" date="2023" name="IMA Fungus">
        <title>Comparative genomic study of the Penicillium genus elucidates a diverse pangenome and 15 lateral gene transfer events.</title>
        <authorList>
            <person name="Petersen C."/>
            <person name="Sorensen T."/>
            <person name="Nielsen M.R."/>
            <person name="Sondergaard T.E."/>
            <person name="Sorensen J.L."/>
            <person name="Fitzpatrick D.A."/>
            <person name="Frisvad J.C."/>
            <person name="Nielsen K.L."/>
        </authorList>
    </citation>
    <scope>NUCLEOTIDE SEQUENCE</scope>
    <source>
        <strain evidence="4">IBT 15544</strain>
    </source>
</reference>
<keyword evidence="2" id="KW-0547">Nucleotide-binding</keyword>
<protein>
    <recommendedName>
        <fullName evidence="6">AFG1-like ATPase</fullName>
    </recommendedName>
</protein>
<dbReference type="GO" id="GO:0006515">
    <property type="term" value="P:protein quality control for misfolded or incompletely synthesized proteins"/>
    <property type="evidence" value="ECO:0007669"/>
    <property type="project" value="TreeGrafter"/>
</dbReference>
<organism evidence="4 5">
    <name type="scientific">Penicillium cinerascens</name>
    <dbReference type="NCBI Taxonomy" id="70096"/>
    <lineage>
        <taxon>Eukaryota</taxon>
        <taxon>Fungi</taxon>
        <taxon>Dikarya</taxon>
        <taxon>Ascomycota</taxon>
        <taxon>Pezizomycotina</taxon>
        <taxon>Eurotiomycetes</taxon>
        <taxon>Eurotiomycetidae</taxon>
        <taxon>Eurotiales</taxon>
        <taxon>Aspergillaceae</taxon>
        <taxon>Penicillium</taxon>
    </lineage>
</organism>
<dbReference type="Gene3D" id="3.40.50.300">
    <property type="entry name" value="P-loop containing nucleotide triphosphate hydrolases"/>
    <property type="match status" value="1"/>
</dbReference>
<dbReference type="OrthoDB" id="548867at2759"/>
<dbReference type="GO" id="GO:0005524">
    <property type="term" value="F:ATP binding"/>
    <property type="evidence" value="ECO:0007669"/>
    <property type="project" value="UniProtKB-KW"/>
</dbReference>
<dbReference type="PANTHER" id="PTHR12169:SF6">
    <property type="entry name" value="AFG1-LIKE ATPASE"/>
    <property type="match status" value="1"/>
</dbReference>
<evidence type="ECO:0000256" key="1">
    <source>
        <dbReference type="ARBA" id="ARBA00010322"/>
    </source>
</evidence>
<dbReference type="NCBIfam" id="NF040713">
    <property type="entry name" value="ZapE"/>
    <property type="match status" value="1"/>
</dbReference>
<dbReference type="InterPro" id="IPR027417">
    <property type="entry name" value="P-loop_NTPase"/>
</dbReference>
<dbReference type="PANTHER" id="PTHR12169">
    <property type="entry name" value="ATPASE N2B"/>
    <property type="match status" value="1"/>
</dbReference>
<dbReference type="EMBL" id="JAPQKR010000014">
    <property type="protein sequence ID" value="KAJ5197730.1"/>
    <property type="molecule type" value="Genomic_DNA"/>
</dbReference>
<dbReference type="RefSeq" id="XP_058306158.1">
    <property type="nucleotide sequence ID" value="XM_058453909.1"/>
</dbReference>
<keyword evidence="3" id="KW-0067">ATP-binding</keyword>
<dbReference type="SUPFAM" id="SSF52540">
    <property type="entry name" value="P-loop containing nucleoside triphosphate hydrolases"/>
    <property type="match status" value="1"/>
</dbReference>